<feature type="signal peptide" evidence="1">
    <location>
        <begin position="1"/>
        <end position="21"/>
    </location>
</feature>
<comment type="caution">
    <text evidence="2">The sequence shown here is derived from an EMBL/GenBank/DDBJ whole genome shotgun (WGS) entry which is preliminary data.</text>
</comment>
<dbReference type="SUPFAM" id="SSF53850">
    <property type="entry name" value="Periplasmic binding protein-like II"/>
    <property type="match status" value="1"/>
</dbReference>
<accession>A0A3E1RED8</accession>
<dbReference type="AlphaFoldDB" id="A0A3E1RED8"/>
<dbReference type="RefSeq" id="WP_117175753.1">
    <property type="nucleotide sequence ID" value="NZ_QFZK01000003.1"/>
</dbReference>
<keyword evidence="1" id="KW-0732">Signal</keyword>
<dbReference type="Proteomes" id="UP000260665">
    <property type="component" value="Unassembled WGS sequence"/>
</dbReference>
<evidence type="ECO:0000256" key="1">
    <source>
        <dbReference type="SAM" id="SignalP"/>
    </source>
</evidence>
<keyword evidence="3" id="KW-1185">Reference proteome</keyword>
<gene>
    <name evidence="2" type="ORF">DIC66_07780</name>
</gene>
<evidence type="ECO:0000313" key="3">
    <source>
        <dbReference type="Proteomes" id="UP000260665"/>
    </source>
</evidence>
<sequence length="247" mass="27908">MRAKNRFLGIFLMGIAQASLAQISVAGFPIPGHIESPTKGHFVELTLAIAKEAKLDIDIQISPPPRAIEGFMQGKSTVLFPALDVFFPPDHPVVRTKGSFNCKEDFVFTKKGKPAWRTLDEIKGKRVGLTQGYPYVKEVLERKDIGFEMALSDEANVEKLMKGRLDAFVVEKASGTRAFQNVNAFADMQVDYKRPVSRQDVYWAFHDNEEGRALAQKFDKALFKLYQRPDFFQRFKVGVIEPMGCKK</sequence>
<dbReference type="OrthoDB" id="368476at2"/>
<name>A0A3E1RED8_9BURK</name>
<dbReference type="Gene3D" id="3.40.190.10">
    <property type="entry name" value="Periplasmic binding protein-like II"/>
    <property type="match status" value="2"/>
</dbReference>
<protein>
    <submittedName>
        <fullName evidence="2">Amino acid ABC transporter substrate-binding protein</fullName>
    </submittedName>
</protein>
<reference evidence="2 3" key="1">
    <citation type="submission" date="2018-05" db="EMBL/GenBank/DDBJ databases">
        <title>Rhodoferax soyangensis sp.nov., isolated from an oligotrophic freshwater lake.</title>
        <authorList>
            <person name="Park M."/>
        </authorList>
    </citation>
    <scope>NUCLEOTIDE SEQUENCE [LARGE SCALE GENOMIC DNA]</scope>
    <source>
        <strain evidence="2 3">IMCC26218</strain>
    </source>
</reference>
<dbReference type="EMBL" id="QFZK01000003">
    <property type="protein sequence ID" value="RFO97738.1"/>
    <property type="molecule type" value="Genomic_DNA"/>
</dbReference>
<feature type="chain" id="PRO_5017745851" evidence="1">
    <location>
        <begin position="22"/>
        <end position="247"/>
    </location>
</feature>
<proteinExistence type="predicted"/>
<organism evidence="2 3">
    <name type="scientific">Rhodoferax lacus</name>
    <dbReference type="NCBI Taxonomy" id="2184758"/>
    <lineage>
        <taxon>Bacteria</taxon>
        <taxon>Pseudomonadati</taxon>
        <taxon>Pseudomonadota</taxon>
        <taxon>Betaproteobacteria</taxon>
        <taxon>Burkholderiales</taxon>
        <taxon>Comamonadaceae</taxon>
        <taxon>Rhodoferax</taxon>
    </lineage>
</organism>
<evidence type="ECO:0000313" key="2">
    <source>
        <dbReference type="EMBL" id="RFO97738.1"/>
    </source>
</evidence>